<feature type="domain" description="VWFA" evidence="3">
    <location>
        <begin position="407"/>
        <end position="578"/>
    </location>
</feature>
<dbReference type="InterPro" id="IPR010768">
    <property type="entry name" value="GATase1-like"/>
</dbReference>
<dbReference type="InterPro" id="IPR029062">
    <property type="entry name" value="Class_I_gatase-like"/>
</dbReference>
<evidence type="ECO:0000256" key="2">
    <source>
        <dbReference type="SAM" id="Phobius"/>
    </source>
</evidence>
<dbReference type="SMART" id="SM00327">
    <property type="entry name" value="VWA"/>
    <property type="match status" value="2"/>
</dbReference>
<dbReference type="EMBL" id="JAFBED010000002">
    <property type="protein sequence ID" value="MBM7619414.1"/>
    <property type="molecule type" value="Genomic_DNA"/>
</dbReference>
<dbReference type="SUPFAM" id="SSF52317">
    <property type="entry name" value="Class I glutamine amidotransferase-like"/>
    <property type="match status" value="1"/>
</dbReference>
<feature type="transmembrane region" description="Helical" evidence="2">
    <location>
        <begin position="813"/>
        <end position="835"/>
    </location>
</feature>
<comment type="caution">
    <text evidence="4">The sequence shown here is derived from an EMBL/GenBank/DDBJ whole genome shotgun (WGS) entry which is preliminary data.</text>
</comment>
<evidence type="ECO:0000313" key="5">
    <source>
        <dbReference type="Proteomes" id="UP000737402"/>
    </source>
</evidence>
<gene>
    <name evidence="4" type="ORF">JOC95_001263</name>
</gene>
<reference evidence="4 5" key="1">
    <citation type="submission" date="2021-01" db="EMBL/GenBank/DDBJ databases">
        <title>Genomic Encyclopedia of Type Strains, Phase IV (KMG-IV): sequencing the most valuable type-strain genomes for metagenomic binning, comparative biology and taxonomic classification.</title>
        <authorList>
            <person name="Goeker M."/>
        </authorList>
    </citation>
    <scope>NUCLEOTIDE SEQUENCE [LARGE SCALE GENOMIC DNA]</scope>
    <source>
        <strain evidence="4 5">DSM 25879</strain>
    </source>
</reference>
<dbReference type="PROSITE" id="PS50234">
    <property type="entry name" value="VWFA"/>
    <property type="match status" value="1"/>
</dbReference>
<accession>A0ABS2NXR2</accession>
<dbReference type="Pfam" id="PF13519">
    <property type="entry name" value="VWA_2"/>
    <property type="match status" value="1"/>
</dbReference>
<feature type="region of interest" description="Disordered" evidence="1">
    <location>
        <begin position="881"/>
        <end position="915"/>
    </location>
</feature>
<keyword evidence="2" id="KW-0472">Membrane</keyword>
<feature type="transmembrane region" description="Helical" evidence="2">
    <location>
        <begin position="6"/>
        <end position="24"/>
    </location>
</feature>
<dbReference type="PANTHER" id="PTHR37947">
    <property type="entry name" value="BLL2462 PROTEIN"/>
    <property type="match status" value="1"/>
</dbReference>
<organism evidence="4 5">
    <name type="scientific">Sutcliffiella tianshenii</name>
    <dbReference type="NCBI Taxonomy" id="1463404"/>
    <lineage>
        <taxon>Bacteria</taxon>
        <taxon>Bacillati</taxon>
        <taxon>Bacillota</taxon>
        <taxon>Bacilli</taxon>
        <taxon>Bacillales</taxon>
        <taxon>Bacillaceae</taxon>
        <taxon>Sutcliffiella</taxon>
    </lineage>
</organism>
<dbReference type="InterPro" id="IPR002035">
    <property type="entry name" value="VWF_A"/>
</dbReference>
<keyword evidence="5" id="KW-1185">Reference proteome</keyword>
<dbReference type="RefSeq" id="WP_204414430.1">
    <property type="nucleotide sequence ID" value="NZ_JAFBED010000002.1"/>
</dbReference>
<name>A0ABS2NXR2_9BACI</name>
<keyword evidence="2" id="KW-1133">Transmembrane helix</keyword>
<protein>
    <submittedName>
        <fullName evidence="4">Uncharacterized protein YegL</fullName>
    </submittedName>
</protein>
<dbReference type="Proteomes" id="UP000737402">
    <property type="component" value="Unassembled WGS sequence"/>
</dbReference>
<dbReference type="Gene3D" id="3.40.50.410">
    <property type="entry name" value="von Willebrand factor, type A domain"/>
    <property type="match status" value="2"/>
</dbReference>
<evidence type="ECO:0000313" key="4">
    <source>
        <dbReference type="EMBL" id="MBM7619414.1"/>
    </source>
</evidence>
<feature type="compositionally biased region" description="Basic and acidic residues" evidence="1">
    <location>
        <begin position="894"/>
        <end position="903"/>
    </location>
</feature>
<evidence type="ECO:0000259" key="3">
    <source>
        <dbReference type="PROSITE" id="PS50234"/>
    </source>
</evidence>
<dbReference type="SUPFAM" id="SSF53300">
    <property type="entry name" value="vWA-like"/>
    <property type="match status" value="2"/>
</dbReference>
<dbReference type="PANTHER" id="PTHR37947:SF2">
    <property type="entry name" value="VON WILLEBRAND FACTOR TYPE A"/>
    <property type="match status" value="1"/>
</dbReference>
<dbReference type="Pfam" id="PF00092">
    <property type="entry name" value="VWA"/>
    <property type="match status" value="1"/>
</dbReference>
<proteinExistence type="predicted"/>
<keyword evidence="2" id="KW-0812">Transmembrane</keyword>
<dbReference type="Gene3D" id="3.40.50.880">
    <property type="match status" value="1"/>
</dbReference>
<sequence>MRLQIEHPLMLIFLIPVIISLYLFWRKKKQKKSKDLVIFTLRSMIYFLIILGLVVPYLLSPVKGIHTVFVLDQSDSVKRMEGEMLDFVNRSIDSKVDQDSYALMTVAENAKLERSFSREKNEVNDVSVNEETNFTNLEEGIKLASSYLPENSKGRIVLLTDGVETNGDILRQAELLSSGNIEFDVKAFQPPNVQDVSIESFTTPQNGFQGEAVPFQVSLESNFDTTATLQITQNKEMIIQEEIAVAKGMNYYSYQAPLKEPGLYSFKAEIIPKDDKIVENNLSHSITTVNGQPKVLLVDQDAQGENVFQALTASGWRVDRIQPELLPTNLAGFLAYESILFHNISGHHLSENQMNLIETAVRDFGVGFVMTGGEESYGLGGYFQTPIERILPVDMDVKGKKEIPSLGLIIVLDRSGSMMGEKFELAKEAAARSVELLREDDTFGFIAFDTEPWSVVETQPIKDKKEVIETIRSTALGGGTDIFPSLSLAYEQLNDLDLKRKHIILLTDGQSQDGAYEELIEEGLQHNVTLSTVAIGADADLNLLEELAGYGTGRFYEVYEASSVPSILSRETALTTKTYIEDNPHVPFVTSGYDWSTRFSAGTPSINSYIATTLKSRADQIISSEKDDPILARMNYGLGRTVAWTSDVSGAWSGSFPTWNEWTGFWNDIVTWSLPSYEKGNYDIQTNIAGGKATVKVEASENKLLPLSISVSNNKGEIIENAKSKLIGPGQYEVEFPALPEIYFLNISQGEQGKTVNTYSTGMVVPYSTEFEQKPVNQELITKLTSLNNGKVLEEPNEAFRPWHKNLYQSQSVWIPFVILAFFLLLLEIFIRRFGLSPFFYLKRKVVPMRKPVEKKEKRLPSIKVKETSIAKPKPIILTQEIRKENPVSSEPAKVTKKEDPPSTEKSTTATNNEDRLAQLLKAKNRKRKG</sequence>
<evidence type="ECO:0000256" key="1">
    <source>
        <dbReference type="SAM" id="MobiDB-lite"/>
    </source>
</evidence>
<dbReference type="InterPro" id="IPR036465">
    <property type="entry name" value="vWFA_dom_sf"/>
</dbReference>
<dbReference type="CDD" id="cd00198">
    <property type="entry name" value="vWFA"/>
    <property type="match status" value="1"/>
</dbReference>
<feature type="transmembrane region" description="Helical" evidence="2">
    <location>
        <begin position="36"/>
        <end position="59"/>
    </location>
</feature>
<dbReference type="Pfam" id="PF07090">
    <property type="entry name" value="GATase1_like"/>
    <property type="match status" value="1"/>
</dbReference>